<keyword evidence="1" id="KW-1133">Transmembrane helix</keyword>
<proteinExistence type="predicted"/>
<sequence length="229" mass="25354">MTLILSHRPAAHKLIETVSRMELNSLEIRPNYGNYVFEFTILYASFVVNRSPIGFITTHAIGFVCLLSACGVVMLSNIQRWGMLPSLCVLVLIAASACTQAIEQPVSGLVTLGSEWTEIVPPKPLKVVKNEQAIRLELTGISDMQLDNTLEFSDGRRLVIDAELTDDQGTVYDLALGGVAATRYAFFYRAGDYPPGPDYSVDRTIVKLRLRSNAIIEVDEIRWICSTTP</sequence>
<evidence type="ECO:0000256" key="1">
    <source>
        <dbReference type="SAM" id="Phobius"/>
    </source>
</evidence>
<keyword evidence="1" id="KW-0472">Membrane</keyword>
<organism evidence="2">
    <name type="scientific">uncultured Thiotrichaceae bacterium</name>
    <dbReference type="NCBI Taxonomy" id="298394"/>
    <lineage>
        <taxon>Bacteria</taxon>
        <taxon>Pseudomonadati</taxon>
        <taxon>Pseudomonadota</taxon>
        <taxon>Gammaproteobacteria</taxon>
        <taxon>Thiotrichales</taxon>
        <taxon>Thiotrichaceae</taxon>
        <taxon>environmental samples</taxon>
    </lineage>
</organism>
<reference evidence="2" key="1">
    <citation type="submission" date="2020-01" db="EMBL/GenBank/DDBJ databases">
        <authorList>
            <person name="Meier V. D."/>
            <person name="Meier V D."/>
        </authorList>
    </citation>
    <scope>NUCLEOTIDE SEQUENCE</scope>
    <source>
        <strain evidence="2">HLG_WM_MAG_08</strain>
    </source>
</reference>
<keyword evidence="1" id="KW-0812">Transmembrane</keyword>
<feature type="transmembrane region" description="Helical" evidence="1">
    <location>
        <begin position="53"/>
        <end position="75"/>
    </location>
</feature>
<gene>
    <name evidence="2" type="ORF">HELGO_WM23812</name>
</gene>
<evidence type="ECO:0000313" key="2">
    <source>
        <dbReference type="EMBL" id="CAA6823561.1"/>
    </source>
</evidence>
<dbReference type="AlphaFoldDB" id="A0A6S6TKW3"/>
<name>A0A6S6TKW3_9GAMM</name>
<accession>A0A6S6TKW3</accession>
<dbReference type="EMBL" id="CACVAV010000364">
    <property type="protein sequence ID" value="CAA6823561.1"/>
    <property type="molecule type" value="Genomic_DNA"/>
</dbReference>
<protein>
    <submittedName>
        <fullName evidence="2">Uncharacterized protein</fullName>
    </submittedName>
</protein>